<name>H3SC73_9BACL</name>
<dbReference type="EMBL" id="AHKH01000009">
    <property type="protein sequence ID" value="EHQ63365.1"/>
    <property type="molecule type" value="Genomic_DNA"/>
</dbReference>
<dbReference type="Proteomes" id="UP000003900">
    <property type="component" value="Unassembled WGS sequence"/>
</dbReference>
<accession>H3SC73</accession>
<keyword evidence="3" id="KW-1185">Reference proteome</keyword>
<dbReference type="PANTHER" id="PTHR43649">
    <property type="entry name" value="ARABINOSE-BINDING PROTEIN-RELATED"/>
    <property type="match status" value="1"/>
</dbReference>
<dbReference type="STRING" id="1131935.PDENDC454_05761"/>
<dbReference type="PANTHER" id="PTHR43649:SF12">
    <property type="entry name" value="DIACETYLCHITOBIOSE BINDING PROTEIN DASA"/>
    <property type="match status" value="1"/>
</dbReference>
<keyword evidence="1" id="KW-0732">Signal</keyword>
<feature type="signal peptide" evidence="1">
    <location>
        <begin position="1"/>
        <end position="25"/>
    </location>
</feature>
<evidence type="ECO:0000256" key="1">
    <source>
        <dbReference type="SAM" id="SignalP"/>
    </source>
</evidence>
<dbReference type="RefSeq" id="WP_006675667.1">
    <property type="nucleotide sequence ID" value="NZ_AHKH01000009.1"/>
</dbReference>
<dbReference type="AlphaFoldDB" id="H3SC73"/>
<reference evidence="2 3" key="1">
    <citation type="journal article" date="2012" name="J. Bacteriol.">
        <title>Genome Sequence of the Pattern-Forming Social Bacterium Paenibacillus dendritiformis C454 Chiral Morphotype.</title>
        <authorList>
            <person name="Sirota-Madi A."/>
            <person name="Olender T."/>
            <person name="Helman Y."/>
            <person name="Brainis I."/>
            <person name="Finkelshtein A."/>
            <person name="Roth D."/>
            <person name="Hagai E."/>
            <person name="Leshkowitz D."/>
            <person name="Brodsky L."/>
            <person name="Galatenko V."/>
            <person name="Nikolaev V."/>
            <person name="Gutnick D.L."/>
            <person name="Lancet D."/>
            <person name="Ben-Jacob E."/>
        </authorList>
    </citation>
    <scope>NUCLEOTIDE SEQUENCE [LARGE SCALE GENOMIC DNA]</scope>
    <source>
        <strain evidence="2 3">C454</strain>
    </source>
</reference>
<dbReference type="InterPro" id="IPR006059">
    <property type="entry name" value="SBP"/>
</dbReference>
<dbReference type="PROSITE" id="PS51257">
    <property type="entry name" value="PROKAR_LIPOPROTEIN"/>
    <property type="match status" value="1"/>
</dbReference>
<dbReference type="Gene3D" id="3.40.190.10">
    <property type="entry name" value="Periplasmic binding protein-like II"/>
    <property type="match status" value="1"/>
</dbReference>
<dbReference type="SUPFAM" id="SSF53850">
    <property type="entry name" value="Periplasmic binding protein-like II"/>
    <property type="match status" value="1"/>
</dbReference>
<gene>
    <name evidence="2" type="ORF">PDENDC454_05761</name>
</gene>
<sequence length="483" mass="54867">MGSKKWVRKLLLATMAIAMIIPMLAACTKTDEVKPGQERVLRVGVLYGGYDDSYFRSQYTDVFEFSKQGAITIEIVPAVDQTEMRWGSNGEYKQPDYVEALKKIMTGANPVDVVVLDASQYRILARDGLLKQLDPLIQQDKIDTNEFVPTVIDGLKAMGDNNLYGLAPTFYSQALFYNKTIFKEAGVEPPTDNMTWEQVFDKAKLVSKGEGKDRVYGFSFNHYFGSDPFGDIDTYVKPLNLRKFDDEADNMTINTPKWENVWTTFSKLVAEKIIPGTDMEMPEMQEGQYNPFQYDSFLSGRVAMVLGDYSFINSDLADAMKNADKIKGFTKFDWDVVTLPSHAEAPGVSGLVSLSSIFSINQKASNPDDAWDFIKFVSSDEWAKLRSRSSYELVSRQKYLKPKDGADFNIAAFYNMKPVPPTEHNEEELFMKYSNIWEVQDIGRTLFQEVLDKKKSVSDALKEWETKGNQLLKKKQANPVYNK</sequence>
<organism evidence="2 3">
    <name type="scientific">Paenibacillus dendritiformis C454</name>
    <dbReference type="NCBI Taxonomy" id="1131935"/>
    <lineage>
        <taxon>Bacteria</taxon>
        <taxon>Bacillati</taxon>
        <taxon>Bacillota</taxon>
        <taxon>Bacilli</taxon>
        <taxon>Bacillales</taxon>
        <taxon>Paenibacillaceae</taxon>
        <taxon>Paenibacillus</taxon>
    </lineage>
</organism>
<dbReference type="PATRIC" id="fig|1131935.3.peg.1152"/>
<evidence type="ECO:0000313" key="2">
    <source>
        <dbReference type="EMBL" id="EHQ63365.1"/>
    </source>
</evidence>
<feature type="chain" id="PRO_5003591314" evidence="1">
    <location>
        <begin position="26"/>
        <end position="483"/>
    </location>
</feature>
<evidence type="ECO:0000313" key="3">
    <source>
        <dbReference type="Proteomes" id="UP000003900"/>
    </source>
</evidence>
<protein>
    <submittedName>
        <fullName evidence="2">Extracellular solute-binding protein</fullName>
    </submittedName>
</protein>
<proteinExistence type="predicted"/>
<dbReference type="Pfam" id="PF01547">
    <property type="entry name" value="SBP_bac_1"/>
    <property type="match status" value="1"/>
</dbReference>
<dbReference type="OrthoDB" id="2675752at2"/>
<dbReference type="InterPro" id="IPR050490">
    <property type="entry name" value="Bact_solute-bd_prot1"/>
</dbReference>
<comment type="caution">
    <text evidence="2">The sequence shown here is derived from an EMBL/GenBank/DDBJ whole genome shotgun (WGS) entry which is preliminary data.</text>
</comment>